<sequence length="84" mass="9279">MNVQSQLLLLGVLPDTKIMVAERKRVRGLVSTPAHPKVSLSRPTATGGDEEMLTQNYSSEEIILMWSKTAVRDDRLAMWPAGKG</sequence>
<accession>A0A1V2V217</accession>
<organism evidence="1 2">
    <name type="scientific">Acinetobacter genomosp. 33YU</name>
    <dbReference type="NCBI Taxonomy" id="1675530"/>
    <lineage>
        <taxon>Bacteria</taxon>
        <taxon>Pseudomonadati</taxon>
        <taxon>Pseudomonadota</taxon>
        <taxon>Gammaproteobacteria</taxon>
        <taxon>Moraxellales</taxon>
        <taxon>Moraxellaceae</taxon>
        <taxon>Acinetobacter</taxon>
    </lineage>
</organism>
<keyword evidence="2" id="KW-1185">Reference proteome</keyword>
<evidence type="ECO:0000313" key="1">
    <source>
        <dbReference type="EMBL" id="ONN56281.1"/>
    </source>
</evidence>
<comment type="caution">
    <text evidence="1">The sequence shown here is derived from an EMBL/GenBank/DDBJ whole genome shotgun (WGS) entry which is preliminary data.</text>
</comment>
<dbReference type="Proteomes" id="UP000189376">
    <property type="component" value="Unassembled WGS sequence"/>
</dbReference>
<name>A0A1V2V217_9GAMM</name>
<dbReference type="AlphaFoldDB" id="A0A1V2V217"/>
<proteinExistence type="predicted"/>
<protein>
    <submittedName>
        <fullName evidence="1">Uncharacterized protein</fullName>
    </submittedName>
</protein>
<evidence type="ECO:0000313" key="2">
    <source>
        <dbReference type="Proteomes" id="UP000189376"/>
    </source>
</evidence>
<gene>
    <name evidence="1" type="ORF">AC058_01085</name>
</gene>
<reference evidence="1 2" key="1">
    <citation type="submission" date="2015-07" db="EMBL/GenBank/DDBJ databases">
        <title>Acinetobacter yuneri, a novel member of Acinetobacter calcoaceticus-Acinetobacter baumannii complex isolated from clinical specimen.</title>
        <authorList>
            <person name="Yu Y."/>
        </authorList>
    </citation>
    <scope>NUCLEOTIDE SEQUENCE [LARGE SCALE GENOMIC DNA]</scope>
    <source>
        <strain evidence="1 2">A362</strain>
    </source>
</reference>
<dbReference type="EMBL" id="LFZS01000001">
    <property type="protein sequence ID" value="ONN56281.1"/>
    <property type="molecule type" value="Genomic_DNA"/>
</dbReference>